<evidence type="ECO:0000313" key="2">
    <source>
        <dbReference type="Proteomes" id="UP000028545"/>
    </source>
</evidence>
<dbReference type="OrthoDB" id="4820911at2759"/>
<dbReference type="AlphaFoldDB" id="A0A084G7N9"/>
<comment type="caution">
    <text evidence="1">The sequence shown here is derived from an EMBL/GenBank/DDBJ whole genome shotgun (WGS) entry which is preliminary data.</text>
</comment>
<protein>
    <submittedName>
        <fullName evidence="1">Uncharacterized protein</fullName>
    </submittedName>
</protein>
<accession>A0A084G7N9</accession>
<dbReference type="EMBL" id="JOWA01000094">
    <property type="protein sequence ID" value="KEZ43351.1"/>
    <property type="molecule type" value="Genomic_DNA"/>
</dbReference>
<keyword evidence="2" id="KW-1185">Reference proteome</keyword>
<dbReference type="GeneID" id="27723879"/>
<organism evidence="1 2">
    <name type="scientific">Pseudallescheria apiosperma</name>
    <name type="common">Scedosporium apiospermum</name>
    <dbReference type="NCBI Taxonomy" id="563466"/>
    <lineage>
        <taxon>Eukaryota</taxon>
        <taxon>Fungi</taxon>
        <taxon>Dikarya</taxon>
        <taxon>Ascomycota</taxon>
        <taxon>Pezizomycotina</taxon>
        <taxon>Sordariomycetes</taxon>
        <taxon>Hypocreomycetidae</taxon>
        <taxon>Microascales</taxon>
        <taxon>Microascaceae</taxon>
        <taxon>Scedosporium</taxon>
    </lineage>
</organism>
<dbReference type="HOGENOM" id="CLU_2122477_0_0_1"/>
<reference evidence="1 2" key="1">
    <citation type="journal article" date="2014" name="Genome Announc.">
        <title>Draft genome sequence of the pathogenic fungus Scedosporium apiospermum.</title>
        <authorList>
            <person name="Vandeputte P."/>
            <person name="Ghamrawi S."/>
            <person name="Rechenmann M."/>
            <person name="Iltis A."/>
            <person name="Giraud S."/>
            <person name="Fleury M."/>
            <person name="Thornton C."/>
            <person name="Delhaes L."/>
            <person name="Meyer W."/>
            <person name="Papon N."/>
            <person name="Bouchara J.P."/>
        </authorList>
    </citation>
    <scope>NUCLEOTIDE SEQUENCE [LARGE SCALE GENOMIC DNA]</scope>
    <source>
        <strain evidence="1 2">IHEM 14462</strain>
    </source>
</reference>
<proteinExistence type="predicted"/>
<dbReference type="Proteomes" id="UP000028545">
    <property type="component" value="Unassembled WGS sequence"/>
</dbReference>
<sequence>MDARLKYKEHPARAASKGLEAALEPKRLKGLSPAIGLCMTVDECIDAYTALSDKVFEKKKSHRVDIKGKLHADLILPSWNEPSSRSSCPRALTKMRCSKRPMRLLHLCNKQRDW</sequence>
<evidence type="ECO:0000313" key="1">
    <source>
        <dbReference type="EMBL" id="KEZ43351.1"/>
    </source>
</evidence>
<gene>
    <name evidence="1" type="ORF">SAPIO_CDS4807</name>
</gene>
<dbReference type="VEuPathDB" id="FungiDB:SAPIO_CDS4807"/>
<name>A0A084G7N9_PSEDA</name>
<dbReference type="RefSeq" id="XP_016643150.1">
    <property type="nucleotide sequence ID" value="XM_016787271.1"/>
</dbReference>
<dbReference type="KEGG" id="sapo:SAPIO_CDS4807"/>